<organism evidence="2 3">
    <name type="scientific">Polarella glacialis</name>
    <name type="common">Dinoflagellate</name>
    <dbReference type="NCBI Taxonomy" id="89957"/>
    <lineage>
        <taxon>Eukaryota</taxon>
        <taxon>Sar</taxon>
        <taxon>Alveolata</taxon>
        <taxon>Dinophyceae</taxon>
        <taxon>Suessiales</taxon>
        <taxon>Suessiaceae</taxon>
        <taxon>Polarella</taxon>
    </lineage>
</organism>
<sequence length="125" mass="13923">MATSQSLPVVTGRRTRFVWRICVMFRDAAKLPVFLLLLLLRLLLLLLCFLFWDAAKFPVFLCCARFEMTVLRHVLTNHHVRYLGFAASGCHSAASGEGRPSVAVPSDALPSAPKPRWGMSSHVVV</sequence>
<dbReference type="EMBL" id="CAJNNV010004078">
    <property type="protein sequence ID" value="CAE8590119.1"/>
    <property type="molecule type" value="Genomic_DNA"/>
</dbReference>
<reference evidence="2" key="1">
    <citation type="submission" date="2021-02" db="EMBL/GenBank/DDBJ databases">
        <authorList>
            <person name="Dougan E. K."/>
            <person name="Rhodes N."/>
            <person name="Thang M."/>
            <person name="Chan C."/>
        </authorList>
    </citation>
    <scope>NUCLEOTIDE SEQUENCE</scope>
</reference>
<dbReference type="AlphaFoldDB" id="A0A813DUX2"/>
<feature type="region of interest" description="Disordered" evidence="1">
    <location>
        <begin position="101"/>
        <end position="125"/>
    </location>
</feature>
<comment type="caution">
    <text evidence="2">The sequence shown here is derived from an EMBL/GenBank/DDBJ whole genome shotgun (WGS) entry which is preliminary data.</text>
</comment>
<evidence type="ECO:0000256" key="1">
    <source>
        <dbReference type="SAM" id="MobiDB-lite"/>
    </source>
</evidence>
<accession>A0A813DUX2</accession>
<protein>
    <submittedName>
        <fullName evidence="2">Uncharacterized protein</fullName>
    </submittedName>
</protein>
<keyword evidence="3" id="KW-1185">Reference proteome</keyword>
<dbReference type="Proteomes" id="UP000654075">
    <property type="component" value="Unassembled WGS sequence"/>
</dbReference>
<gene>
    <name evidence="2" type="ORF">PGLA1383_LOCUS8848</name>
</gene>
<name>A0A813DUX2_POLGL</name>
<proteinExistence type="predicted"/>
<evidence type="ECO:0000313" key="3">
    <source>
        <dbReference type="Proteomes" id="UP000654075"/>
    </source>
</evidence>
<evidence type="ECO:0000313" key="2">
    <source>
        <dbReference type="EMBL" id="CAE8590119.1"/>
    </source>
</evidence>